<evidence type="ECO:0000256" key="1">
    <source>
        <dbReference type="SAM" id="MobiDB-lite"/>
    </source>
</evidence>
<evidence type="ECO:0000313" key="3">
    <source>
        <dbReference type="Proteomes" id="UP000230066"/>
    </source>
</evidence>
<feature type="compositionally biased region" description="Basic residues" evidence="1">
    <location>
        <begin position="210"/>
        <end position="219"/>
    </location>
</feature>
<feature type="compositionally biased region" description="Basic residues" evidence="1">
    <location>
        <begin position="1"/>
        <end position="15"/>
    </location>
</feature>
<sequence length="263" mass="29471">MAKASLRRRINKAKAQKCATSKPPNLQNIDHELSKPITFTDKDGFQLVLTKKEKALMKKAQMEEYCENIPHRMDSEDTEITDTAVGCGENRSVIYSDDGLDTQSTVSKSWVRKKLKQTHAGGISRPSCKKRQRDIFRRVLLHTHLQLHSQPNAHGQVEKHIQSGHPNASSVSSIGNISATVGEDQTMNCTRLVSQWAQFSILNASKIGRGNRMKKKKTVGKQSDVQGEAKKPDIKPEAVIPFRNRATATNHAIDAFRTMLQKF</sequence>
<reference evidence="2" key="1">
    <citation type="submission" date="2019-03" db="EMBL/GenBank/DDBJ databases">
        <title>Improved annotation for the trematode Fasciola hepatica.</title>
        <authorList>
            <person name="Choi Y.-J."/>
            <person name="Martin J."/>
            <person name="Mitreva M."/>
        </authorList>
    </citation>
    <scope>NUCLEOTIDE SEQUENCE [LARGE SCALE GENOMIC DNA]</scope>
</reference>
<dbReference type="Proteomes" id="UP000230066">
    <property type="component" value="Unassembled WGS sequence"/>
</dbReference>
<dbReference type="EMBL" id="JXXN02004548">
    <property type="protein sequence ID" value="THD20502.1"/>
    <property type="molecule type" value="Genomic_DNA"/>
</dbReference>
<evidence type="ECO:0000313" key="2">
    <source>
        <dbReference type="EMBL" id="THD20502.1"/>
    </source>
</evidence>
<protein>
    <submittedName>
        <fullName evidence="2">Uncharacterized protein</fullName>
    </submittedName>
</protein>
<feature type="region of interest" description="Disordered" evidence="1">
    <location>
        <begin position="210"/>
        <end position="232"/>
    </location>
</feature>
<keyword evidence="3" id="KW-1185">Reference proteome</keyword>
<gene>
    <name evidence="2" type="ORF">D915_008853</name>
</gene>
<feature type="compositionally biased region" description="Polar residues" evidence="1">
    <location>
        <begin position="18"/>
        <end position="28"/>
    </location>
</feature>
<proteinExistence type="predicted"/>
<dbReference type="AlphaFoldDB" id="A0A4E0RTW2"/>
<feature type="region of interest" description="Disordered" evidence="1">
    <location>
        <begin position="1"/>
        <end position="28"/>
    </location>
</feature>
<comment type="caution">
    <text evidence="2">The sequence shown here is derived from an EMBL/GenBank/DDBJ whole genome shotgun (WGS) entry which is preliminary data.</text>
</comment>
<organism evidence="2 3">
    <name type="scientific">Fasciola hepatica</name>
    <name type="common">Liver fluke</name>
    <dbReference type="NCBI Taxonomy" id="6192"/>
    <lineage>
        <taxon>Eukaryota</taxon>
        <taxon>Metazoa</taxon>
        <taxon>Spiralia</taxon>
        <taxon>Lophotrochozoa</taxon>
        <taxon>Platyhelminthes</taxon>
        <taxon>Trematoda</taxon>
        <taxon>Digenea</taxon>
        <taxon>Plagiorchiida</taxon>
        <taxon>Echinostomata</taxon>
        <taxon>Echinostomatoidea</taxon>
        <taxon>Fasciolidae</taxon>
        <taxon>Fasciola</taxon>
    </lineage>
</organism>
<accession>A0A4E0RTW2</accession>
<name>A0A4E0RTW2_FASHE</name>